<keyword evidence="2" id="KW-0540">Nuclease</keyword>
<reference evidence="3 4" key="1">
    <citation type="submission" date="2019-04" db="EMBL/GenBank/DDBJ databases">
        <title>A pseudo-fructophilic Leuconostoc citreum strain F192-5 isolated from peel of satsuma mandarin: the first report for isolation and characterization of strain-dependent fructophilic-like characteristics.</title>
        <authorList>
            <person name="Maeno S."/>
            <person name="Tanizawa Y."/>
            <person name="Kajikawa A."/>
            <person name="Kanesaki Y."/>
            <person name="Kubota E."/>
            <person name="Arita M."/>
            <person name="Leon D."/>
            <person name="Endo A."/>
        </authorList>
    </citation>
    <scope>NUCLEOTIDE SEQUENCE [LARGE SCALE GENOMIC DNA]</scope>
    <source>
        <strain evidence="3 4">F192-5</strain>
    </source>
</reference>
<protein>
    <submittedName>
        <fullName evidence="3">3'-5' exoribonuclease YhaM</fullName>
    </submittedName>
</protein>
<evidence type="ECO:0000256" key="1">
    <source>
        <dbReference type="ARBA" id="ARBA00022801"/>
    </source>
</evidence>
<proteinExistence type="predicted"/>
<dbReference type="Gene3D" id="1.10.3210.10">
    <property type="entry name" value="Hypothetical protein af1432"/>
    <property type="match status" value="1"/>
</dbReference>
<keyword evidence="2" id="KW-0269">Exonuclease</keyword>
<gene>
    <name evidence="3" type="ORF">LCIT_03440</name>
</gene>
<comment type="caution">
    <text evidence="3">The sequence shown here is derived from an EMBL/GenBank/DDBJ whole genome shotgun (WGS) entry which is preliminary data.</text>
</comment>
<dbReference type="SUPFAM" id="SSF109604">
    <property type="entry name" value="HD-domain/PDEase-like"/>
    <property type="match status" value="1"/>
</dbReference>
<dbReference type="EMBL" id="BJJW01000002">
    <property type="protein sequence ID" value="GDZ83102.1"/>
    <property type="molecule type" value="Genomic_DNA"/>
</dbReference>
<evidence type="ECO:0000313" key="3">
    <source>
        <dbReference type="EMBL" id="GDZ83102.1"/>
    </source>
</evidence>
<evidence type="ECO:0000313" key="4">
    <source>
        <dbReference type="Proteomes" id="UP000323274"/>
    </source>
</evidence>
<dbReference type="InterPro" id="IPR006674">
    <property type="entry name" value="HD_domain"/>
</dbReference>
<dbReference type="FunFam" id="1.10.3210.10:FF:000008">
    <property type="entry name" value="3'-5' exoribonuclease YhaM"/>
    <property type="match status" value="1"/>
</dbReference>
<dbReference type="RefSeq" id="WP_036058651.1">
    <property type="nucleotide sequence ID" value="NZ_BJJW01000002.1"/>
</dbReference>
<dbReference type="PANTHER" id="PTHR37294:SF1">
    <property type="entry name" value="3'-5' EXORIBONUCLEASE YHAM"/>
    <property type="match status" value="1"/>
</dbReference>
<name>A0A5A5TYY0_LEUCI</name>
<dbReference type="NCBIfam" id="TIGR00277">
    <property type="entry name" value="HDIG"/>
    <property type="match status" value="1"/>
</dbReference>
<dbReference type="SMART" id="SM00471">
    <property type="entry name" value="HDc"/>
    <property type="match status" value="1"/>
</dbReference>
<dbReference type="GO" id="GO:0031125">
    <property type="term" value="P:rRNA 3'-end processing"/>
    <property type="evidence" value="ECO:0007669"/>
    <property type="project" value="TreeGrafter"/>
</dbReference>
<dbReference type="InterPro" id="IPR050798">
    <property type="entry name" value="YhaM_exoribonuc/phosphodiest"/>
</dbReference>
<dbReference type="Proteomes" id="UP000323274">
    <property type="component" value="Unassembled WGS sequence"/>
</dbReference>
<dbReference type="AlphaFoldDB" id="A0A5A5TYY0"/>
<evidence type="ECO:0000256" key="2">
    <source>
        <dbReference type="ARBA" id="ARBA00022839"/>
    </source>
</evidence>
<accession>A0A5A5TYY0</accession>
<dbReference type="CDD" id="cd04492">
    <property type="entry name" value="YhaM_OBF_like"/>
    <property type="match status" value="1"/>
</dbReference>
<sequence>MAKLLTEYQDNEHIDTFTLIKSADVRLTKTGKTYLSLVFSDRSGDLPGNLWDATEIQINTLIPGTIVKIQGVRGAYQDKPQIQITSIRVSESGEPSNPADFMTHAPIKEDVMRDELADIMLMITNPVWNRLLRKLFSAAQDAFLRFPAAKMNHHAFAGGLAFHSLSIARLAQNIAAQYPQINKELLLTGALLHDLGKTIELSGPVATQYTVEGNLIGHIVLIDEQIVLAANELHFDLHSEDMVVLRHVVLAHHGLLEYGSPVRPALLEAEVLHQLDELDASIQMVTSALEKTEENNFSERVFGLDNRRFYRSHYNVIDK</sequence>
<dbReference type="CDD" id="cd00077">
    <property type="entry name" value="HDc"/>
    <property type="match status" value="1"/>
</dbReference>
<dbReference type="InterPro" id="IPR006675">
    <property type="entry name" value="HDIG_dom"/>
</dbReference>
<keyword evidence="1" id="KW-0378">Hydrolase</keyword>
<dbReference type="Pfam" id="PF01966">
    <property type="entry name" value="HD"/>
    <property type="match status" value="1"/>
</dbReference>
<dbReference type="PROSITE" id="PS51831">
    <property type="entry name" value="HD"/>
    <property type="match status" value="1"/>
</dbReference>
<dbReference type="InterPro" id="IPR003607">
    <property type="entry name" value="HD/PDEase_dom"/>
</dbReference>
<dbReference type="GO" id="GO:0004527">
    <property type="term" value="F:exonuclease activity"/>
    <property type="evidence" value="ECO:0007669"/>
    <property type="project" value="UniProtKB-KW"/>
</dbReference>
<dbReference type="PANTHER" id="PTHR37294">
    <property type="entry name" value="3'-5' EXORIBONUCLEASE YHAM"/>
    <property type="match status" value="1"/>
</dbReference>
<organism evidence="3 4">
    <name type="scientific">Leuconostoc citreum</name>
    <dbReference type="NCBI Taxonomy" id="33964"/>
    <lineage>
        <taxon>Bacteria</taxon>
        <taxon>Bacillati</taxon>
        <taxon>Bacillota</taxon>
        <taxon>Bacilli</taxon>
        <taxon>Lactobacillales</taxon>
        <taxon>Lactobacillaceae</taxon>
        <taxon>Leuconostoc</taxon>
    </lineage>
</organism>